<comment type="subcellular location">
    <subcellularLocation>
        <location evidence="2">Cell membrane</location>
        <topology evidence="2">Multi-pass membrane protein</topology>
    </subcellularLocation>
</comment>
<organism evidence="11 12">
    <name type="scientific">Aquirufa avitistagni</name>
    <dbReference type="NCBI Taxonomy" id="3104728"/>
    <lineage>
        <taxon>Bacteria</taxon>
        <taxon>Pseudomonadati</taxon>
        <taxon>Bacteroidota</taxon>
        <taxon>Cytophagia</taxon>
        <taxon>Cytophagales</taxon>
        <taxon>Flectobacillaceae</taxon>
        <taxon>Aquirufa</taxon>
    </lineage>
</organism>
<comment type="similarity">
    <text evidence="3">Belongs to the nicotinamide ribonucleoside (NR) uptake permease (TC 4.B.1) family.</text>
</comment>
<evidence type="ECO:0000256" key="5">
    <source>
        <dbReference type="ARBA" id="ARBA00022448"/>
    </source>
</evidence>
<feature type="transmembrane region" description="Helical" evidence="10">
    <location>
        <begin position="154"/>
        <end position="172"/>
    </location>
</feature>
<evidence type="ECO:0000313" key="11">
    <source>
        <dbReference type="EMBL" id="MFD3393081.1"/>
    </source>
</evidence>
<feature type="transmembrane region" description="Helical" evidence="10">
    <location>
        <begin position="22"/>
        <end position="42"/>
    </location>
</feature>
<dbReference type="InterPro" id="IPR006419">
    <property type="entry name" value="NMN_transpt_PnuC"/>
</dbReference>
<evidence type="ECO:0000256" key="10">
    <source>
        <dbReference type="SAM" id="Phobius"/>
    </source>
</evidence>
<comment type="caution">
    <text evidence="11">The sequence shown here is derived from an EMBL/GenBank/DDBJ whole genome shotgun (WGS) entry which is preliminary data.</text>
</comment>
<dbReference type="PANTHER" id="PTHR36122:SF2">
    <property type="entry name" value="NICOTINAMIDE RIBOSIDE TRANSPORTER PNUC"/>
    <property type="match status" value="1"/>
</dbReference>
<evidence type="ECO:0000256" key="8">
    <source>
        <dbReference type="ARBA" id="ARBA00022989"/>
    </source>
</evidence>
<comment type="function">
    <text evidence="1">Required for nicotinamide riboside transport across the inner membrane.</text>
</comment>
<evidence type="ECO:0000256" key="2">
    <source>
        <dbReference type="ARBA" id="ARBA00004651"/>
    </source>
</evidence>
<accession>A0ABW6D833</accession>
<dbReference type="Pfam" id="PF04973">
    <property type="entry name" value="NMN_transporter"/>
    <property type="match status" value="1"/>
</dbReference>
<keyword evidence="5" id="KW-0813">Transport</keyword>
<protein>
    <recommendedName>
        <fullName evidence="4">Nicotinamide riboside transporter PnuC</fullName>
    </recommendedName>
</protein>
<proteinExistence type="inferred from homology"/>
<keyword evidence="6" id="KW-1003">Cell membrane</keyword>
<name>A0ABW6D833_9BACT</name>
<gene>
    <name evidence="11" type="primary">pnuC</name>
    <name evidence="11" type="ORF">U0R10_00465</name>
</gene>
<feature type="transmembrane region" description="Helical" evidence="10">
    <location>
        <begin position="132"/>
        <end position="148"/>
    </location>
</feature>
<keyword evidence="8 10" id="KW-1133">Transmembrane helix</keyword>
<dbReference type="PANTHER" id="PTHR36122">
    <property type="entry name" value="NICOTINAMIDE RIBOSIDE TRANSPORTER PNUC"/>
    <property type="match status" value="1"/>
</dbReference>
<reference evidence="11 12" key="1">
    <citation type="submission" date="2024-03" db="EMBL/GenBank/DDBJ databases">
        <title>Aquirufa genome sequencing.</title>
        <authorList>
            <person name="Pitt A."/>
            <person name="Hahn M.W."/>
        </authorList>
    </citation>
    <scope>NUCLEOTIDE SEQUENCE [LARGE SCALE GENOMIC DNA]</scope>
    <source>
        <strain evidence="11 12">OSTEICH-129V</strain>
    </source>
</reference>
<evidence type="ECO:0000256" key="1">
    <source>
        <dbReference type="ARBA" id="ARBA00002672"/>
    </source>
</evidence>
<dbReference type="EMBL" id="JBBKXZ010000001">
    <property type="protein sequence ID" value="MFD3393081.1"/>
    <property type="molecule type" value="Genomic_DNA"/>
</dbReference>
<evidence type="ECO:0000256" key="3">
    <source>
        <dbReference type="ARBA" id="ARBA00006669"/>
    </source>
</evidence>
<sequence>MIEGIGVATALLGVIFSMRRHWLAWIWNIISSGIYGYVFYANQLYADMELQGLFIVLGCIGLFSWNQSEQNWQAERTSFSSLGIGVVCSLVMGLGLGLLHKKYLPDASYPFLDGVLAGFSVWATWLATQKKIANWIVWIGVDVLYIGLYIQKEMWGTACLYAVFIGLAYQGYREWSNSLKSID</sequence>
<feature type="transmembrane region" description="Helical" evidence="10">
    <location>
        <begin position="108"/>
        <end position="125"/>
    </location>
</feature>
<dbReference type="RefSeq" id="WP_377981710.1">
    <property type="nucleotide sequence ID" value="NZ_JBBKXZ010000001.1"/>
</dbReference>
<evidence type="ECO:0000256" key="6">
    <source>
        <dbReference type="ARBA" id="ARBA00022475"/>
    </source>
</evidence>
<evidence type="ECO:0000256" key="4">
    <source>
        <dbReference type="ARBA" id="ARBA00017522"/>
    </source>
</evidence>
<keyword evidence="9 10" id="KW-0472">Membrane</keyword>
<feature type="transmembrane region" description="Helical" evidence="10">
    <location>
        <begin position="48"/>
        <end position="65"/>
    </location>
</feature>
<keyword evidence="12" id="KW-1185">Reference proteome</keyword>
<evidence type="ECO:0000313" key="12">
    <source>
        <dbReference type="Proteomes" id="UP001598138"/>
    </source>
</evidence>
<dbReference type="NCBIfam" id="TIGR01528">
    <property type="entry name" value="NMN_trans_PnuC"/>
    <property type="match status" value="1"/>
</dbReference>
<evidence type="ECO:0000256" key="7">
    <source>
        <dbReference type="ARBA" id="ARBA00022692"/>
    </source>
</evidence>
<keyword evidence="7 10" id="KW-0812">Transmembrane</keyword>
<dbReference type="Proteomes" id="UP001598138">
    <property type="component" value="Unassembled WGS sequence"/>
</dbReference>
<evidence type="ECO:0000256" key="9">
    <source>
        <dbReference type="ARBA" id="ARBA00023136"/>
    </source>
</evidence>
<feature type="transmembrane region" description="Helical" evidence="10">
    <location>
        <begin position="77"/>
        <end position="96"/>
    </location>
</feature>